<evidence type="ECO:0000313" key="2">
    <source>
        <dbReference type="Proteomes" id="UP000799755"/>
    </source>
</evidence>
<sequence>MPSENAGDQRPQPSAGIFAVPAPIKRLFDKFPLLTYSANDLPLRAPRNRDRHVLHVFTTPRGAELGSPSYNPACLKWQAYLRFCNIDFVIASSNNHASPSGSLPFLLPSLTDPSKPAQPVPSGKLQRWVMNNSASAREEPSDLRYEAYLSLLDHRIRRAWLYTIYLSSNSTTIAEPFYILPASNNPFVRLTVAYELRCAAEKELLKASAVIDSNLLYKEAEESFAALEMLLGSNNWFFGAKKPGLFDASVFAYTHLLMDENFGNGWVDSRLRGVLLQRKNLVTHRNRILTTYFP</sequence>
<gene>
    <name evidence="1" type="ORF">BDR25DRAFT_336613</name>
</gene>
<name>A0ACB6QGC5_9PLEO</name>
<accession>A0ACB6QGC5</accession>
<reference evidence="1" key="1">
    <citation type="journal article" date="2020" name="Stud. Mycol.">
        <title>101 Dothideomycetes genomes: a test case for predicting lifestyles and emergence of pathogens.</title>
        <authorList>
            <person name="Haridas S."/>
            <person name="Albert R."/>
            <person name="Binder M."/>
            <person name="Bloem J."/>
            <person name="Labutti K."/>
            <person name="Salamov A."/>
            <person name="Andreopoulos B."/>
            <person name="Baker S."/>
            <person name="Barry K."/>
            <person name="Bills G."/>
            <person name="Bluhm B."/>
            <person name="Cannon C."/>
            <person name="Castanera R."/>
            <person name="Culley D."/>
            <person name="Daum C."/>
            <person name="Ezra D."/>
            <person name="Gonzalez J."/>
            <person name="Henrissat B."/>
            <person name="Kuo A."/>
            <person name="Liang C."/>
            <person name="Lipzen A."/>
            <person name="Lutzoni F."/>
            <person name="Magnuson J."/>
            <person name="Mondo S."/>
            <person name="Nolan M."/>
            <person name="Ohm R."/>
            <person name="Pangilinan J."/>
            <person name="Park H.-J."/>
            <person name="Ramirez L."/>
            <person name="Alfaro M."/>
            <person name="Sun H."/>
            <person name="Tritt A."/>
            <person name="Yoshinaga Y."/>
            <person name="Zwiers L.-H."/>
            <person name="Turgeon B."/>
            <person name="Goodwin S."/>
            <person name="Spatafora J."/>
            <person name="Crous P."/>
            <person name="Grigoriev I."/>
        </authorList>
    </citation>
    <scope>NUCLEOTIDE SEQUENCE</scope>
    <source>
        <strain evidence="1">ATCC 200398</strain>
    </source>
</reference>
<evidence type="ECO:0000313" key="1">
    <source>
        <dbReference type="EMBL" id="KAF2466039.1"/>
    </source>
</evidence>
<dbReference type="EMBL" id="MU003526">
    <property type="protein sequence ID" value="KAF2466039.1"/>
    <property type="molecule type" value="Genomic_DNA"/>
</dbReference>
<organism evidence="1 2">
    <name type="scientific">Lindgomyces ingoldianus</name>
    <dbReference type="NCBI Taxonomy" id="673940"/>
    <lineage>
        <taxon>Eukaryota</taxon>
        <taxon>Fungi</taxon>
        <taxon>Dikarya</taxon>
        <taxon>Ascomycota</taxon>
        <taxon>Pezizomycotina</taxon>
        <taxon>Dothideomycetes</taxon>
        <taxon>Pleosporomycetidae</taxon>
        <taxon>Pleosporales</taxon>
        <taxon>Lindgomycetaceae</taxon>
        <taxon>Lindgomyces</taxon>
    </lineage>
</organism>
<proteinExistence type="predicted"/>
<dbReference type="Proteomes" id="UP000799755">
    <property type="component" value="Unassembled WGS sequence"/>
</dbReference>
<comment type="caution">
    <text evidence="1">The sequence shown here is derived from an EMBL/GenBank/DDBJ whole genome shotgun (WGS) entry which is preliminary data.</text>
</comment>
<protein>
    <submittedName>
        <fullName evidence="1">Uncharacterized protein</fullName>
    </submittedName>
</protein>
<keyword evidence="2" id="KW-1185">Reference proteome</keyword>